<evidence type="ECO:0000313" key="4">
    <source>
        <dbReference type="Proteomes" id="UP001515480"/>
    </source>
</evidence>
<dbReference type="EMBL" id="JBGBPQ010000002">
    <property type="protein sequence ID" value="KAL1528195.1"/>
    <property type="molecule type" value="Genomic_DNA"/>
</dbReference>
<dbReference type="SMART" id="SM00504">
    <property type="entry name" value="Ubox"/>
    <property type="match status" value="1"/>
</dbReference>
<dbReference type="GO" id="GO:0016567">
    <property type="term" value="P:protein ubiquitination"/>
    <property type="evidence" value="ECO:0007669"/>
    <property type="project" value="InterPro"/>
</dbReference>
<protein>
    <recommendedName>
        <fullName evidence="2">U-box domain-containing protein</fullName>
    </recommendedName>
</protein>
<dbReference type="InterPro" id="IPR003613">
    <property type="entry name" value="Ubox_domain"/>
</dbReference>
<keyword evidence="4" id="KW-1185">Reference proteome</keyword>
<dbReference type="PANTHER" id="PTHR46573:SF1">
    <property type="entry name" value="WD REPEAT, SAM AND U-BOX DOMAIN-CONTAINING PROTEIN 1"/>
    <property type="match status" value="1"/>
</dbReference>
<feature type="compositionally biased region" description="Basic and acidic residues" evidence="1">
    <location>
        <begin position="260"/>
        <end position="272"/>
    </location>
</feature>
<dbReference type="Proteomes" id="UP001515480">
    <property type="component" value="Unassembled WGS sequence"/>
</dbReference>
<dbReference type="InterPro" id="IPR052085">
    <property type="entry name" value="WD-SAM-U-box"/>
</dbReference>
<dbReference type="InterPro" id="IPR013083">
    <property type="entry name" value="Znf_RING/FYVE/PHD"/>
</dbReference>
<dbReference type="GO" id="GO:0004842">
    <property type="term" value="F:ubiquitin-protein transferase activity"/>
    <property type="evidence" value="ECO:0007669"/>
    <property type="project" value="InterPro"/>
</dbReference>
<dbReference type="Gene3D" id="3.30.40.10">
    <property type="entry name" value="Zinc/RING finger domain, C3HC4 (zinc finger)"/>
    <property type="match status" value="1"/>
</dbReference>
<accession>A0AB34K1X8</accession>
<dbReference type="PROSITE" id="PS51698">
    <property type="entry name" value="U_BOX"/>
    <property type="match status" value="1"/>
</dbReference>
<feature type="compositionally biased region" description="Low complexity" evidence="1">
    <location>
        <begin position="367"/>
        <end position="386"/>
    </location>
</feature>
<dbReference type="AlphaFoldDB" id="A0AB34K1X8"/>
<evidence type="ECO:0000256" key="1">
    <source>
        <dbReference type="SAM" id="MobiDB-lite"/>
    </source>
</evidence>
<organism evidence="3 4">
    <name type="scientific">Prymnesium parvum</name>
    <name type="common">Toxic golden alga</name>
    <dbReference type="NCBI Taxonomy" id="97485"/>
    <lineage>
        <taxon>Eukaryota</taxon>
        <taxon>Haptista</taxon>
        <taxon>Haptophyta</taxon>
        <taxon>Prymnesiophyceae</taxon>
        <taxon>Prymnesiales</taxon>
        <taxon>Prymnesiaceae</taxon>
        <taxon>Prymnesium</taxon>
    </lineage>
</organism>
<feature type="compositionally biased region" description="Low complexity" evidence="1">
    <location>
        <begin position="208"/>
        <end position="225"/>
    </location>
</feature>
<gene>
    <name evidence="3" type="ORF">AB1Y20_009554</name>
</gene>
<dbReference type="SUPFAM" id="SSF57850">
    <property type="entry name" value="RING/U-box"/>
    <property type="match status" value="1"/>
</dbReference>
<name>A0AB34K1X8_PRYPA</name>
<dbReference type="Pfam" id="PF04564">
    <property type="entry name" value="U-box"/>
    <property type="match status" value="1"/>
</dbReference>
<evidence type="ECO:0000313" key="3">
    <source>
        <dbReference type="EMBL" id="KAL1528195.1"/>
    </source>
</evidence>
<evidence type="ECO:0000259" key="2">
    <source>
        <dbReference type="PROSITE" id="PS51698"/>
    </source>
</evidence>
<feature type="region of interest" description="Disordered" evidence="1">
    <location>
        <begin position="352"/>
        <end position="393"/>
    </location>
</feature>
<feature type="domain" description="U-box" evidence="2">
    <location>
        <begin position="4"/>
        <end position="77"/>
    </location>
</feature>
<proteinExistence type="predicted"/>
<dbReference type="CDD" id="cd16655">
    <property type="entry name" value="RING-Ubox_WDSUB1-like"/>
    <property type="match status" value="1"/>
</dbReference>
<feature type="region of interest" description="Disordered" evidence="1">
    <location>
        <begin position="208"/>
        <end position="340"/>
    </location>
</feature>
<dbReference type="PANTHER" id="PTHR46573">
    <property type="entry name" value="WD REPEAT, SAM AND U-BOX DOMAIN-CONTAINING PROTEIN 1"/>
    <property type="match status" value="1"/>
</dbReference>
<comment type="caution">
    <text evidence="3">The sequence shown here is derived from an EMBL/GenBank/DDBJ whole genome shotgun (WGS) entry which is preliminary data.</text>
</comment>
<reference evidence="3 4" key="1">
    <citation type="journal article" date="2024" name="Science">
        <title>Giant polyketide synthase enzymes in the biosynthesis of giant marine polyether toxins.</title>
        <authorList>
            <person name="Fallon T.R."/>
            <person name="Shende V.V."/>
            <person name="Wierzbicki I.H."/>
            <person name="Pendleton A.L."/>
            <person name="Watervoot N.F."/>
            <person name="Auber R.P."/>
            <person name="Gonzalez D.J."/>
            <person name="Wisecaver J.H."/>
            <person name="Moore B.S."/>
        </authorList>
    </citation>
    <scope>NUCLEOTIDE SEQUENCE [LARGE SCALE GENOMIC DNA]</scope>
    <source>
        <strain evidence="3 4">12B1</strain>
    </source>
</reference>
<sequence>MPPFVPDALKCPISSELMTDPVSTADGFSYEREAITKWLHDHRTSPLTGAQLEHTELIPNLALRSTIQELVAQQPELKQLLYVPAARGTTPTLKASASASTPPLTHAASDDYLSRDTLLSVERVSLTRRPRGSSTSISSRRAVAERLEVEAAEALQLEQSRSRRAALEASLREHSAARRQQDAEREEEELLWAVFQSDLDDLLRRTAPPAASAAASPAAPAARPSLSGSMRERLRQWLHRRPSSARSRPGQPARASSGGRGRDLACPRERSRSAAPPVQRAASAGPASCHGSASARASHQAPSRGQGATAAVGGLARRTDSAGSQAHTAPNVDRSCSDSSSAARDWNMAVTLDDDSDDDSLPWPTFPAASTSQSSRPRATSSSVRSFTRPNGLTTPTGHSAVCEACFSRNWVIKWEKRQTSTDYHRCKDCGFEW</sequence>